<name>A0ACC0B2W5_CATRO</name>
<dbReference type="Proteomes" id="UP001060085">
    <property type="component" value="Linkage Group LG04"/>
</dbReference>
<evidence type="ECO:0000313" key="2">
    <source>
        <dbReference type="Proteomes" id="UP001060085"/>
    </source>
</evidence>
<organism evidence="1 2">
    <name type="scientific">Catharanthus roseus</name>
    <name type="common">Madagascar periwinkle</name>
    <name type="synonym">Vinca rosea</name>
    <dbReference type="NCBI Taxonomy" id="4058"/>
    <lineage>
        <taxon>Eukaryota</taxon>
        <taxon>Viridiplantae</taxon>
        <taxon>Streptophyta</taxon>
        <taxon>Embryophyta</taxon>
        <taxon>Tracheophyta</taxon>
        <taxon>Spermatophyta</taxon>
        <taxon>Magnoliopsida</taxon>
        <taxon>eudicotyledons</taxon>
        <taxon>Gunneridae</taxon>
        <taxon>Pentapetalae</taxon>
        <taxon>asterids</taxon>
        <taxon>lamiids</taxon>
        <taxon>Gentianales</taxon>
        <taxon>Apocynaceae</taxon>
        <taxon>Rauvolfioideae</taxon>
        <taxon>Vinceae</taxon>
        <taxon>Catharanthinae</taxon>
        <taxon>Catharanthus</taxon>
    </lineage>
</organism>
<proteinExistence type="predicted"/>
<evidence type="ECO:0000313" key="1">
    <source>
        <dbReference type="EMBL" id="KAI5666973.1"/>
    </source>
</evidence>
<comment type="caution">
    <text evidence="1">The sequence shown here is derived from an EMBL/GenBank/DDBJ whole genome shotgun (WGS) entry which is preliminary data.</text>
</comment>
<keyword evidence="2" id="KW-1185">Reference proteome</keyword>
<sequence>MKKKFNHVYGSSIPTHYNEGTNGGSHSNLDPMKVIMQDLQVMRKDMKERRGNIANLSMEHRDKSNIRGHVTSDTQWGYGNLSLHARTFEHNSCDCYEDNRLGVRNGYNNTSCKTVPRNEVRKGGNYVKMDERFHKRRGDVDKYHDSYDHYEHSNYSKNMYNEHNDNYSYRGV</sequence>
<reference evidence="2" key="1">
    <citation type="journal article" date="2023" name="Nat. Plants">
        <title>Single-cell RNA sequencing provides a high-resolution roadmap for understanding the multicellular compartmentation of specialized metabolism.</title>
        <authorList>
            <person name="Sun S."/>
            <person name="Shen X."/>
            <person name="Li Y."/>
            <person name="Li Y."/>
            <person name="Wang S."/>
            <person name="Li R."/>
            <person name="Zhang H."/>
            <person name="Shen G."/>
            <person name="Guo B."/>
            <person name="Wei J."/>
            <person name="Xu J."/>
            <person name="St-Pierre B."/>
            <person name="Chen S."/>
            <person name="Sun C."/>
        </authorList>
    </citation>
    <scope>NUCLEOTIDE SEQUENCE [LARGE SCALE GENOMIC DNA]</scope>
</reference>
<dbReference type="EMBL" id="CM044704">
    <property type="protein sequence ID" value="KAI5666973.1"/>
    <property type="molecule type" value="Genomic_DNA"/>
</dbReference>
<gene>
    <name evidence="1" type="ORF">M9H77_16826</name>
</gene>
<protein>
    <submittedName>
        <fullName evidence="1">Uncharacterized protein</fullName>
    </submittedName>
</protein>
<accession>A0ACC0B2W5</accession>